<keyword evidence="2" id="KW-0808">Transferase</keyword>
<keyword evidence="1" id="KW-0472">Membrane</keyword>
<feature type="transmembrane region" description="Helical" evidence="1">
    <location>
        <begin position="88"/>
        <end position="110"/>
    </location>
</feature>
<feature type="transmembrane region" description="Helical" evidence="1">
    <location>
        <begin position="12"/>
        <end position="31"/>
    </location>
</feature>
<feature type="transmembrane region" description="Helical" evidence="1">
    <location>
        <begin position="52"/>
        <end position="76"/>
    </location>
</feature>
<evidence type="ECO:0000313" key="2">
    <source>
        <dbReference type="EMBL" id="TKJ39133.1"/>
    </source>
</evidence>
<dbReference type="EMBL" id="NJBN01000008">
    <property type="protein sequence ID" value="TKJ39133.1"/>
    <property type="molecule type" value="Genomic_DNA"/>
</dbReference>
<dbReference type="Proteomes" id="UP000319619">
    <property type="component" value="Unassembled WGS sequence"/>
</dbReference>
<protein>
    <submittedName>
        <fullName evidence="2">Sulfurtransferase</fullName>
    </submittedName>
</protein>
<evidence type="ECO:0000313" key="3">
    <source>
        <dbReference type="Proteomes" id="UP000319619"/>
    </source>
</evidence>
<proteinExistence type="predicted"/>
<organism evidence="2 3">
    <name type="scientific">candidate division LCP-89 bacterium B3_LCP</name>
    <dbReference type="NCBI Taxonomy" id="2012998"/>
    <lineage>
        <taxon>Bacteria</taxon>
        <taxon>Pseudomonadati</taxon>
        <taxon>Bacteria division LCP-89</taxon>
    </lineage>
</organism>
<gene>
    <name evidence="2" type="ORF">CEE37_11990</name>
</gene>
<dbReference type="AlphaFoldDB" id="A0A532UW22"/>
<keyword evidence="1" id="KW-1133">Transmembrane helix</keyword>
<accession>A0A532UW22</accession>
<name>A0A532UW22_UNCL8</name>
<sequence>MNFPIESTGAFSFSTGMLMTFLIGVGFGFFLEKGGFSSARKLTAQFYLRDFAVLKVMFTAVVVAGIGFWGLVHLGMLDLEFTFINLTYIWPQIVGGLILGIGFIVGGYCPGTACVAATTGKLDALWCIAGIFFGIFVFSELQPALKAFQNSGEMGEVFVWQWLGVSPGIVLLGAVLMAIGAFSLGTIVENKKGSVVQPD</sequence>
<keyword evidence="1" id="KW-0812">Transmembrane</keyword>
<dbReference type="GO" id="GO:0016740">
    <property type="term" value="F:transferase activity"/>
    <property type="evidence" value="ECO:0007669"/>
    <property type="project" value="UniProtKB-KW"/>
</dbReference>
<reference evidence="2 3" key="1">
    <citation type="submission" date="2017-06" db="EMBL/GenBank/DDBJ databases">
        <title>Novel microbial phyla capable of carbon fixation and sulfur reduction in deep-sea sediments.</title>
        <authorList>
            <person name="Huang J."/>
            <person name="Baker B."/>
            <person name="Wang Y."/>
        </authorList>
    </citation>
    <scope>NUCLEOTIDE SEQUENCE [LARGE SCALE GENOMIC DNA]</scope>
    <source>
        <strain evidence="2">B3_LCP</strain>
    </source>
</reference>
<feature type="transmembrane region" description="Helical" evidence="1">
    <location>
        <begin position="159"/>
        <end position="184"/>
    </location>
</feature>
<feature type="transmembrane region" description="Helical" evidence="1">
    <location>
        <begin position="122"/>
        <end position="139"/>
    </location>
</feature>
<comment type="caution">
    <text evidence="2">The sequence shown here is derived from an EMBL/GenBank/DDBJ whole genome shotgun (WGS) entry which is preliminary data.</text>
</comment>
<dbReference type="InterPro" id="IPR007272">
    <property type="entry name" value="Sulf_transp_TsuA/YedE"/>
</dbReference>
<dbReference type="Pfam" id="PF04143">
    <property type="entry name" value="Sulf_transp"/>
    <property type="match status" value="1"/>
</dbReference>
<evidence type="ECO:0000256" key="1">
    <source>
        <dbReference type="SAM" id="Phobius"/>
    </source>
</evidence>